<dbReference type="Proteomes" id="UP000199305">
    <property type="component" value="Unassembled WGS sequence"/>
</dbReference>
<dbReference type="OrthoDB" id="9804019at2"/>
<reference evidence="5" key="1">
    <citation type="submission" date="2016-10" db="EMBL/GenBank/DDBJ databases">
        <authorList>
            <person name="Varghese N."/>
            <person name="Submissions S."/>
        </authorList>
    </citation>
    <scope>NUCLEOTIDE SEQUENCE [LARGE SCALE GENOMIC DNA]</scope>
    <source>
        <strain evidence="5">CGMCC 1.10658</strain>
    </source>
</reference>
<dbReference type="SUPFAM" id="SSF46689">
    <property type="entry name" value="Homeodomain-like"/>
    <property type="match status" value="1"/>
</dbReference>
<evidence type="ECO:0000313" key="5">
    <source>
        <dbReference type="Proteomes" id="UP000199305"/>
    </source>
</evidence>
<dbReference type="Gene3D" id="1.10.8.60">
    <property type="match status" value="1"/>
</dbReference>
<dbReference type="GO" id="GO:0005524">
    <property type="term" value="F:ATP binding"/>
    <property type="evidence" value="ECO:0007669"/>
    <property type="project" value="UniProtKB-KW"/>
</dbReference>
<dbReference type="InterPro" id="IPR009057">
    <property type="entry name" value="Homeodomain-like_sf"/>
</dbReference>
<evidence type="ECO:0000313" key="4">
    <source>
        <dbReference type="EMBL" id="SDJ51474.1"/>
    </source>
</evidence>
<dbReference type="Gene3D" id="3.40.50.300">
    <property type="entry name" value="P-loop containing nucleotide triphosphate hydrolases"/>
    <property type="match status" value="1"/>
</dbReference>
<evidence type="ECO:0000256" key="2">
    <source>
        <dbReference type="ARBA" id="ARBA00022840"/>
    </source>
</evidence>
<keyword evidence="5" id="KW-1185">Reference proteome</keyword>
<dbReference type="InterPro" id="IPR002078">
    <property type="entry name" value="Sigma_54_int"/>
</dbReference>
<dbReference type="Gene3D" id="1.10.10.60">
    <property type="entry name" value="Homeodomain-like"/>
    <property type="match status" value="1"/>
</dbReference>
<accession>A0A1G8UD01</accession>
<dbReference type="InterPro" id="IPR058031">
    <property type="entry name" value="AAA_lid_NorR"/>
</dbReference>
<dbReference type="CDD" id="cd00009">
    <property type="entry name" value="AAA"/>
    <property type="match status" value="1"/>
</dbReference>
<dbReference type="SMART" id="SM00382">
    <property type="entry name" value="AAA"/>
    <property type="match status" value="1"/>
</dbReference>
<dbReference type="STRING" id="658219.SAMN05216212_0067"/>
<dbReference type="PROSITE" id="PS00675">
    <property type="entry name" value="SIGMA54_INTERACT_1"/>
    <property type="match status" value="1"/>
</dbReference>
<dbReference type="InterPro" id="IPR025662">
    <property type="entry name" value="Sigma_54_int_dom_ATP-bd_1"/>
</dbReference>
<dbReference type="SUPFAM" id="SSF52540">
    <property type="entry name" value="P-loop containing nucleoside triphosphate hydrolases"/>
    <property type="match status" value="1"/>
</dbReference>
<dbReference type="EMBL" id="FNFH01000001">
    <property type="protein sequence ID" value="SDJ51474.1"/>
    <property type="molecule type" value="Genomic_DNA"/>
</dbReference>
<sequence>MEQGLTHSGPLCGSFHHATLVGMGLVGTSGAVNTLRQEIIHYASARAPILLEGETGTGKEVVARALHYLSNNNDQPFLPINCGGLVDSLFEKEFFGSEKGAFTDARSRHPGYVEQAGRGTLFLDEVNSLGQKAQSSLLRFLQDQQYRAVGGRETRTAKVRLLAASNQSLEALSEDGCFRGDLMYRLNVLKITLPTLRERSEDIPILLERHLQQLNELYGRHKELSPTAIEWSRDQLWPGNIRQLNSWLHRRYLKTTGSVIFPNATTQAPEKPINGPVAMTEFQVAKQQAVHNFERSYLSKVLKICRGNISRAARMAGKERRCFGRLLKKHGLQPAHYKC</sequence>
<feature type="domain" description="Sigma-54 factor interaction" evidence="3">
    <location>
        <begin position="25"/>
        <end position="253"/>
    </location>
</feature>
<evidence type="ECO:0000259" key="3">
    <source>
        <dbReference type="PROSITE" id="PS50045"/>
    </source>
</evidence>
<dbReference type="FunFam" id="3.40.50.300:FF:000006">
    <property type="entry name" value="DNA-binding transcriptional regulator NtrC"/>
    <property type="match status" value="1"/>
</dbReference>
<dbReference type="PANTHER" id="PTHR32071">
    <property type="entry name" value="TRANSCRIPTIONAL REGULATORY PROTEIN"/>
    <property type="match status" value="1"/>
</dbReference>
<name>A0A1G8UD01_9GAMM</name>
<dbReference type="Pfam" id="PF00158">
    <property type="entry name" value="Sigma54_activat"/>
    <property type="match status" value="1"/>
</dbReference>
<dbReference type="RefSeq" id="WP_091506226.1">
    <property type="nucleotide sequence ID" value="NZ_FNFH01000001.1"/>
</dbReference>
<protein>
    <submittedName>
        <fullName evidence="4">Regulatory protein, Fis family</fullName>
    </submittedName>
</protein>
<keyword evidence="2" id="KW-0067">ATP-binding</keyword>
<dbReference type="AlphaFoldDB" id="A0A1G8UD01"/>
<keyword evidence="1" id="KW-0547">Nucleotide-binding</keyword>
<organism evidence="4 5">
    <name type="scientific">Microbulbifer yueqingensis</name>
    <dbReference type="NCBI Taxonomy" id="658219"/>
    <lineage>
        <taxon>Bacteria</taxon>
        <taxon>Pseudomonadati</taxon>
        <taxon>Pseudomonadota</taxon>
        <taxon>Gammaproteobacteria</taxon>
        <taxon>Cellvibrionales</taxon>
        <taxon>Microbulbiferaceae</taxon>
        <taxon>Microbulbifer</taxon>
    </lineage>
</organism>
<dbReference type="InterPro" id="IPR003593">
    <property type="entry name" value="AAA+_ATPase"/>
</dbReference>
<dbReference type="PROSITE" id="PS50045">
    <property type="entry name" value="SIGMA54_INTERACT_4"/>
    <property type="match status" value="1"/>
</dbReference>
<gene>
    <name evidence="4" type="ORF">SAMN05216212_0067</name>
</gene>
<evidence type="ECO:0000256" key="1">
    <source>
        <dbReference type="ARBA" id="ARBA00022741"/>
    </source>
</evidence>
<proteinExistence type="predicted"/>
<dbReference type="Pfam" id="PF25601">
    <property type="entry name" value="AAA_lid_14"/>
    <property type="match status" value="1"/>
</dbReference>
<dbReference type="InterPro" id="IPR027417">
    <property type="entry name" value="P-loop_NTPase"/>
</dbReference>
<dbReference type="GO" id="GO:0006355">
    <property type="term" value="P:regulation of DNA-templated transcription"/>
    <property type="evidence" value="ECO:0007669"/>
    <property type="project" value="InterPro"/>
</dbReference>